<sequence>MRIDAHQHFWALARGDYGWLSDDLAAIYRDFLPEDLAPMLDTAGIDGTVLVQAAPTVAETDFMLSLADRNTFIKGVVGWVDFENAASVAEIDRYMQHPAFVGLRPLIQDIADADWMLRDDLTPVFDALIARDLTFDALTLPRHLPNLHKLLARHPDMRVVIDHSSKPLIRDGVMDGWAQDMSALAHNTNAFCKLSGLLTEAKSDWIVDDLRPYVDHLLNTFGPDRLLWGSDWPVLNLAGDYARWVEVTDQLLSDLSDADRSAILGGNAARAYKLRD</sequence>
<dbReference type="InterPro" id="IPR032466">
    <property type="entry name" value="Metal_Hydrolase"/>
</dbReference>
<dbReference type="AlphaFoldDB" id="A0A545SL83"/>
<comment type="caution">
    <text evidence="3">The sequence shown here is derived from an EMBL/GenBank/DDBJ whole genome shotgun (WGS) entry which is preliminary data.</text>
</comment>
<evidence type="ECO:0000313" key="4">
    <source>
        <dbReference type="Proteomes" id="UP000315816"/>
    </source>
</evidence>
<dbReference type="OrthoDB" id="9787654at2"/>
<dbReference type="InterPro" id="IPR006680">
    <property type="entry name" value="Amidohydro-rel"/>
</dbReference>
<feature type="domain" description="Amidohydrolase-related" evidence="2">
    <location>
        <begin position="3"/>
        <end position="274"/>
    </location>
</feature>
<dbReference type="SUPFAM" id="SSF51556">
    <property type="entry name" value="Metallo-dependent hydrolases"/>
    <property type="match status" value="1"/>
</dbReference>
<gene>
    <name evidence="3" type="ORF">FIL88_16190</name>
</gene>
<name>A0A545SL83_9RHOB</name>
<dbReference type="PANTHER" id="PTHR43569:SF2">
    <property type="entry name" value="AMIDOHYDROLASE-RELATED DOMAIN-CONTAINING PROTEIN"/>
    <property type="match status" value="1"/>
</dbReference>
<dbReference type="GO" id="GO:0016787">
    <property type="term" value="F:hydrolase activity"/>
    <property type="evidence" value="ECO:0007669"/>
    <property type="project" value="UniProtKB-KW"/>
</dbReference>
<dbReference type="RefSeq" id="WP_142854918.1">
    <property type="nucleotide sequence ID" value="NZ_FXWW01000012.1"/>
</dbReference>
<keyword evidence="4" id="KW-1185">Reference proteome</keyword>
<dbReference type="Pfam" id="PF04909">
    <property type="entry name" value="Amidohydro_2"/>
    <property type="match status" value="1"/>
</dbReference>
<dbReference type="Proteomes" id="UP000315816">
    <property type="component" value="Unassembled WGS sequence"/>
</dbReference>
<keyword evidence="3" id="KW-0378">Hydrolase</keyword>
<evidence type="ECO:0000259" key="2">
    <source>
        <dbReference type="Pfam" id="PF04909"/>
    </source>
</evidence>
<evidence type="ECO:0000256" key="1">
    <source>
        <dbReference type="ARBA" id="ARBA00038310"/>
    </source>
</evidence>
<organism evidence="3 4">
    <name type="scientific">Aliiroseovarius halocynthiae</name>
    <dbReference type="NCBI Taxonomy" id="985055"/>
    <lineage>
        <taxon>Bacteria</taxon>
        <taxon>Pseudomonadati</taxon>
        <taxon>Pseudomonadota</taxon>
        <taxon>Alphaproteobacteria</taxon>
        <taxon>Rhodobacterales</taxon>
        <taxon>Paracoccaceae</taxon>
        <taxon>Aliiroseovarius</taxon>
    </lineage>
</organism>
<accession>A0A545SL83</accession>
<comment type="similarity">
    <text evidence="1">Belongs to the metallo-dependent hydrolases superfamily.</text>
</comment>
<protein>
    <submittedName>
        <fullName evidence="3">Amidohydrolase family protein</fullName>
    </submittedName>
</protein>
<evidence type="ECO:0000313" key="3">
    <source>
        <dbReference type="EMBL" id="TQV65728.1"/>
    </source>
</evidence>
<dbReference type="InterPro" id="IPR052350">
    <property type="entry name" value="Metallo-dep_Lactonases"/>
</dbReference>
<dbReference type="PANTHER" id="PTHR43569">
    <property type="entry name" value="AMIDOHYDROLASE"/>
    <property type="match status" value="1"/>
</dbReference>
<reference evidence="3 4" key="1">
    <citation type="submission" date="2019-06" db="EMBL/GenBank/DDBJ databases">
        <title>A novel species of marine bacteria.</title>
        <authorList>
            <person name="Wang Y."/>
        </authorList>
    </citation>
    <scope>NUCLEOTIDE SEQUENCE [LARGE SCALE GENOMIC DNA]</scope>
    <source>
        <strain evidence="3 4">MA1-10</strain>
    </source>
</reference>
<dbReference type="EMBL" id="VICH01000018">
    <property type="protein sequence ID" value="TQV65728.1"/>
    <property type="molecule type" value="Genomic_DNA"/>
</dbReference>
<dbReference type="Gene3D" id="3.20.20.140">
    <property type="entry name" value="Metal-dependent hydrolases"/>
    <property type="match status" value="1"/>
</dbReference>
<proteinExistence type="inferred from homology"/>